<dbReference type="Pfam" id="PF07963">
    <property type="entry name" value="N_methyl"/>
    <property type="match status" value="1"/>
</dbReference>
<dbReference type="PANTHER" id="PTHR42754">
    <property type="entry name" value="ENDOGLUCANASE"/>
    <property type="match status" value="1"/>
</dbReference>
<keyword evidence="1" id="KW-1133">Transmembrane helix</keyword>
<dbReference type="Gene3D" id="2.60.40.1120">
    <property type="entry name" value="Carboxypeptidase-like, regulatory domain"/>
    <property type="match status" value="1"/>
</dbReference>
<dbReference type="SUPFAM" id="SSF49464">
    <property type="entry name" value="Carboxypeptidase regulatory domain-like"/>
    <property type="match status" value="1"/>
</dbReference>
<protein>
    <recommendedName>
        <fullName evidence="4">Prepilin-type N-terminal cleavage/methylation domain-containing protein</fullName>
    </recommendedName>
</protein>
<organism evidence="2 3">
    <name type="scientific">Candidatus Falkowbacteria bacterium CG02_land_8_20_14_3_00_36_14</name>
    <dbReference type="NCBI Taxonomy" id="1974560"/>
    <lineage>
        <taxon>Bacteria</taxon>
        <taxon>Candidatus Falkowiibacteriota</taxon>
    </lineage>
</organism>
<proteinExistence type="predicted"/>
<dbReference type="InterPro" id="IPR012902">
    <property type="entry name" value="N_methyl_site"/>
</dbReference>
<gene>
    <name evidence="2" type="ORF">COS18_05565</name>
</gene>
<dbReference type="Proteomes" id="UP000228896">
    <property type="component" value="Unassembled WGS sequence"/>
</dbReference>
<dbReference type="PROSITE" id="PS00409">
    <property type="entry name" value="PROKAR_NTER_METHYL"/>
    <property type="match status" value="1"/>
</dbReference>
<comment type="caution">
    <text evidence="2">The sequence shown here is derived from an EMBL/GenBank/DDBJ whole genome shotgun (WGS) entry which is preliminary data.</text>
</comment>
<evidence type="ECO:0008006" key="4">
    <source>
        <dbReference type="Google" id="ProtNLM"/>
    </source>
</evidence>
<keyword evidence="1" id="KW-0472">Membrane</keyword>
<accession>A0A2M7DKH7</accession>
<evidence type="ECO:0000313" key="2">
    <source>
        <dbReference type="EMBL" id="PIV50244.1"/>
    </source>
</evidence>
<dbReference type="PANTHER" id="PTHR42754:SF1">
    <property type="entry name" value="LIPOPROTEIN"/>
    <property type="match status" value="1"/>
</dbReference>
<evidence type="ECO:0000313" key="3">
    <source>
        <dbReference type="Proteomes" id="UP000228896"/>
    </source>
</evidence>
<dbReference type="EMBL" id="PETS01000143">
    <property type="protein sequence ID" value="PIV50244.1"/>
    <property type="molecule type" value="Genomic_DNA"/>
</dbReference>
<dbReference type="InterPro" id="IPR008969">
    <property type="entry name" value="CarboxyPept-like_regulatory"/>
</dbReference>
<keyword evidence="1" id="KW-0812">Transmembrane</keyword>
<sequence length="1378" mass="148341">MIKNPLKNSSGLTLIEVMVSLAVIVILMMGIYSLVILSLNITADNTSYVEAISIANQKMERIRNLPYANVGTLTGSPPGIIPEYETINKTAIFTVHATVIFYDDPYDGTIASSTDSIGNDYKIVTIDVSWQGHFKSKNVTVFSKVIPKTEETNEGYGLLKIYAVDANGSPVPNADIHVQSAVPSISADYITDGNGFFYLLLLPAFENYEVTVTKADYGADKTYARDAINLNPSKPNISIFNGAKTEESFSIDKLAALNIRTVANTLPNNWMVNAAGNDDKANVRFSGDNSNNMYFVWQNSSATSSFVYVQKYSQTAVKQWGSDYKISATKFQKNPDIAAAANGDSFIVWQDNSSALKLISKNKPSNRIVLAEPKLNDLTNARTEFAILPAQANLAPTFNQKIIDFISPKSFINYNKYSQVIINYLGGIFDFKPAQAAGGVAIVQTKIGSPGNNTYQLSAAFNSPPTAGNVIIAIAAHRNNNSAFNAPTNAAGVFTQSAYSNSSWYLDVGIWHKIAGAGEPSQVNITSTQIIGGGVLMIMEVSGLDTSNLLNVTTTNDQTGGNSLTATTGATAVSTDTGWAVAAIGWGDNNFNTPNSSNWSSGSADNWTQQLWNDWSTGNNGSLAAASLNITAAAAQRATLTLTGGGGEQRNSALAVFHVASSNDVTVNNLGNQVSSTTIPASGLFVGGGFVIINNTTPRDVTGINITEHGTVDAQTGLANVKLYYDLDNTYPYDCAGEIYNAGSDLQFGSSATFNGADGIALFNNAGGVDIAATQSMCVYVVLDVTASAIKDNTLEIKINNTTADVIISSGAITPAVNIEISETTDLLAPAKLWQYHYRWHNDDGNETNATWRADEDMPATISINQIIRLRFAIANKGSITSSSVEYQIEYGEAASTCASITSWLTLPNNDTLAWRMADSANFTDGDSSTNVVGDLTDENVNFKAGYLQDTSAKTVGLALTADEFTEIEYSIKATNLATDSDYCFRLSDNGATAVFNYDVYPLISIIGDDNIYLIGLNENSNPLWTIKKVNSDSGDASQSNPRLALTEKFGPATTTVVWEDNRNGNTDIYAQIFDLNGNKLLSNDLQITSSSTDEISPAVAMDSNDNIVVAWVDNTAGGKDIYLQKYDFTGSPVWTSPKTIAATSDDEYSPAVKTDPAGNIYLAWTENNNGNLNVKLAKYDNNGNNIWGKQANVENPIDDQYDPEIIADNSNIYVGWTDFREGNEDIYTQKYDSSGSALWTKDIKVNINLGTSSQSNAVLWLNSAGKTFAAWQDSRNNGLDIYASGCNGPSVLNNIPNVPIVVTGTKRIGENPVIYEYNQTHTTDASGYSNLTLEWDTPGYSVDLKTASTSLTIILRDPPQPVSLLPGETKTMILYVE</sequence>
<dbReference type="NCBIfam" id="TIGR02532">
    <property type="entry name" value="IV_pilin_GFxxxE"/>
    <property type="match status" value="1"/>
</dbReference>
<reference evidence="3" key="1">
    <citation type="submission" date="2017-09" db="EMBL/GenBank/DDBJ databases">
        <title>Depth-based differentiation of microbial function through sediment-hosted aquifers and enrichment of novel symbionts in the deep terrestrial subsurface.</title>
        <authorList>
            <person name="Probst A.J."/>
            <person name="Ladd B."/>
            <person name="Jarett J.K."/>
            <person name="Geller-Mcgrath D.E."/>
            <person name="Sieber C.M.K."/>
            <person name="Emerson J.B."/>
            <person name="Anantharaman K."/>
            <person name="Thomas B.C."/>
            <person name="Malmstrom R."/>
            <person name="Stieglmeier M."/>
            <person name="Klingl A."/>
            <person name="Woyke T."/>
            <person name="Ryan C.M."/>
            <person name="Banfield J.F."/>
        </authorList>
    </citation>
    <scope>NUCLEOTIDE SEQUENCE [LARGE SCALE GENOMIC DNA]</scope>
</reference>
<feature type="transmembrane region" description="Helical" evidence="1">
    <location>
        <begin position="12"/>
        <end position="37"/>
    </location>
</feature>
<evidence type="ECO:0000256" key="1">
    <source>
        <dbReference type="SAM" id="Phobius"/>
    </source>
</evidence>
<name>A0A2M7DKH7_9BACT</name>